<evidence type="ECO:0000313" key="2">
    <source>
        <dbReference type="EMBL" id="APG59509.1"/>
    </source>
</evidence>
<dbReference type="GO" id="GO:0016746">
    <property type="term" value="F:acyltransferase activity"/>
    <property type="evidence" value="ECO:0007669"/>
    <property type="project" value="InterPro"/>
</dbReference>
<dbReference type="Gene3D" id="3.40.47.10">
    <property type="match status" value="1"/>
</dbReference>
<gene>
    <name evidence="2" type="ORF">LPB144_03385</name>
</gene>
<evidence type="ECO:0000259" key="1">
    <source>
        <dbReference type="Pfam" id="PF13723"/>
    </source>
</evidence>
<dbReference type="InterPro" id="IPR016039">
    <property type="entry name" value="Thiolase-like"/>
</dbReference>
<sequence>MNRLYINGISSISPQPEDFLETGEIRVYSENIISAIEMDYKSLIRPMQLRRMSKAVKMGIYCTLKCMEDAGTHDLDAIIIGSGQGCQQDTEKFLESMLKNDELILSPTSFIQSTHNTVGGQIALHLQCYAYNMTYTQNSVSFESALNDALMQNMKLTEPNSILVGGVDEISKSFTGFLRLDGQIKQNDIENTGLFNSNSSGTIFSESAAFFALSNNSDSKTYAEILGVDIFNSAENYEVPDKIKAFLKTYDLETSDIDLILLGNNGDIRYNDYYRILQEHLFKATPQLGYKHLIGENNSASAYAVWLACKIFKKNNIPDVLKLNTLNYSKPKYILIYNQYLGKNHGLILLQKP</sequence>
<dbReference type="Proteomes" id="UP000182510">
    <property type="component" value="Chromosome"/>
</dbReference>
<dbReference type="InterPro" id="IPR014030">
    <property type="entry name" value="Ketoacyl_synth_N"/>
</dbReference>
<accession>A0A1L3J309</accession>
<feature type="domain" description="Beta-ketoacyl synthase-like N-terminal" evidence="1">
    <location>
        <begin position="42"/>
        <end position="156"/>
    </location>
</feature>
<dbReference type="EMBL" id="CP018153">
    <property type="protein sequence ID" value="APG59509.1"/>
    <property type="molecule type" value="Genomic_DNA"/>
</dbReference>
<dbReference type="KEGG" id="grl:LPB144_03385"/>
<proteinExistence type="predicted"/>
<dbReference type="OrthoDB" id="1404523at2"/>
<organism evidence="2 3">
    <name type="scientific">Christiangramia salexigens</name>
    <dbReference type="NCBI Taxonomy" id="1913577"/>
    <lineage>
        <taxon>Bacteria</taxon>
        <taxon>Pseudomonadati</taxon>
        <taxon>Bacteroidota</taxon>
        <taxon>Flavobacteriia</taxon>
        <taxon>Flavobacteriales</taxon>
        <taxon>Flavobacteriaceae</taxon>
        <taxon>Christiangramia</taxon>
    </lineage>
</organism>
<dbReference type="Pfam" id="PF13723">
    <property type="entry name" value="Ketoacyl-synt_2"/>
    <property type="match status" value="1"/>
</dbReference>
<dbReference type="SUPFAM" id="SSF53901">
    <property type="entry name" value="Thiolase-like"/>
    <property type="match status" value="2"/>
</dbReference>
<protein>
    <submittedName>
        <fullName evidence="2">3-oxoacyl-ACP synthase</fullName>
    </submittedName>
</protein>
<reference evidence="2 3" key="1">
    <citation type="submission" date="2016-11" db="EMBL/GenBank/DDBJ databases">
        <title>Gramella sp. LPB0144 isolated from marine environment.</title>
        <authorList>
            <person name="Kim E."/>
            <person name="Yi H."/>
        </authorList>
    </citation>
    <scope>NUCLEOTIDE SEQUENCE [LARGE SCALE GENOMIC DNA]</scope>
    <source>
        <strain evidence="2 3">LPB0144</strain>
    </source>
</reference>
<keyword evidence="3" id="KW-1185">Reference proteome</keyword>
<evidence type="ECO:0000313" key="3">
    <source>
        <dbReference type="Proteomes" id="UP000182510"/>
    </source>
</evidence>
<dbReference type="AlphaFoldDB" id="A0A1L3J309"/>
<name>A0A1L3J309_9FLAO</name>
<dbReference type="RefSeq" id="WP_072552164.1">
    <property type="nucleotide sequence ID" value="NZ_CP018153.1"/>
</dbReference>
<dbReference type="STRING" id="1913577.LPB144_03385"/>